<comment type="similarity">
    <text evidence="2">Belongs to the ABC transporter superfamily. ABCB family. Multidrug resistance exporter (TC 3.A.1.201) subfamily.</text>
</comment>
<dbReference type="Gene3D" id="1.20.1560.10">
    <property type="entry name" value="ABC transporter type 1, transmembrane domain"/>
    <property type="match status" value="3"/>
</dbReference>
<feature type="transmembrane region" description="Helical" evidence="9">
    <location>
        <begin position="618"/>
        <end position="638"/>
    </location>
</feature>
<evidence type="ECO:0000256" key="5">
    <source>
        <dbReference type="ARBA" id="ARBA00022741"/>
    </source>
</evidence>
<gene>
    <name evidence="12" type="ORF">NQ314_004995</name>
</gene>
<evidence type="ECO:0000256" key="1">
    <source>
        <dbReference type="ARBA" id="ARBA00004141"/>
    </source>
</evidence>
<dbReference type="SMART" id="SM00382">
    <property type="entry name" value="AAA"/>
    <property type="match status" value="1"/>
</dbReference>
<feature type="transmembrane region" description="Helical" evidence="9">
    <location>
        <begin position="220"/>
        <end position="241"/>
    </location>
</feature>
<dbReference type="PANTHER" id="PTHR43394">
    <property type="entry name" value="ATP-DEPENDENT PERMEASE MDL1, MITOCHONDRIAL"/>
    <property type="match status" value="1"/>
</dbReference>
<dbReference type="GO" id="GO:0005743">
    <property type="term" value="C:mitochondrial inner membrane"/>
    <property type="evidence" value="ECO:0007669"/>
    <property type="project" value="TreeGrafter"/>
</dbReference>
<keyword evidence="4 9" id="KW-0812">Transmembrane</keyword>
<dbReference type="EMBL" id="JANEYF010001379">
    <property type="protein sequence ID" value="KAJ8964325.1"/>
    <property type="molecule type" value="Genomic_DNA"/>
</dbReference>
<sequence>SIITYVTSYNDTLTEDQKANLDEILRQEVKDFAINTTIIGVVTIVTTYISGVLFSYSAINQILKIRKKFLEKTLNQDIEWFDVNQTGDFATTFTQNISKIEDGIGEKIGIFLFFESTFVAELESYGASGAIAEEVLSSIRTVVAFDGQEKEIERYNKYLIDAKDNNIKRSLFNALSNGCLWFFVYSCYALSFWYGVGLIIEEKHLPDNEKVYTPGNMVSVFFSTLVATWNFGMGAPFLEVFGAASGAAQKIFYVLDSEPKINKYRECGIEPYRFKSHIRFDNVHFSYPSRPDVKVLQGFNLKIEYGQTVALVGNSGCGKSTCIQLLQRFYDPVSGNIFIDKYDIKDINLLWLKKKIAVVSQEPALFATTIAENIRYGKLSATQNEIEEAAKKANAHKFILSLPDGYNTVVGERGAQLSGGQKQRIAIARALVRRPEILLLDEATSALDTTSEAEVQSALDSVSGECTTIIVAHRLSTIRNANIIVFVLDGRVMEKGTHSELMAAQGYYYNMVSSQGITDTTESKGRLCSAVNSDEQDETEEATVLAIENDVQLRSRTNVYCLFFLLLGIITGLAMFLQIAVEAIANIRTVASLGCENVFLKLYLNELMPYQKVAKTKAHFRGVVLGMARSLLLFAYAAGMTYGVKIIIDKEVEYGAVFIDDDFDFSDTEKEEETCIQTALEFEIQTLPIEFEDGFILGGSN</sequence>
<evidence type="ECO:0000313" key="12">
    <source>
        <dbReference type="EMBL" id="KAJ8964325.1"/>
    </source>
</evidence>
<dbReference type="CDD" id="cd18577">
    <property type="entry name" value="ABC_6TM_Pgp_ABCB1_D1_like"/>
    <property type="match status" value="1"/>
</dbReference>
<dbReference type="InterPro" id="IPR036640">
    <property type="entry name" value="ABC1_TM_sf"/>
</dbReference>
<feature type="domain" description="ABC transmembrane type-1" evidence="11">
    <location>
        <begin position="573"/>
        <end position="658"/>
    </location>
</feature>
<evidence type="ECO:0000256" key="9">
    <source>
        <dbReference type="SAM" id="Phobius"/>
    </source>
</evidence>
<evidence type="ECO:0000256" key="4">
    <source>
        <dbReference type="ARBA" id="ARBA00022692"/>
    </source>
</evidence>
<dbReference type="Gene3D" id="3.40.50.300">
    <property type="entry name" value="P-loop containing nucleotide triphosphate hydrolases"/>
    <property type="match status" value="1"/>
</dbReference>
<protein>
    <recommendedName>
        <fullName evidence="14">Multidrug resistance protein 1</fullName>
    </recommendedName>
</protein>
<evidence type="ECO:0000256" key="2">
    <source>
        <dbReference type="ARBA" id="ARBA00007577"/>
    </source>
</evidence>
<dbReference type="PANTHER" id="PTHR43394:SF27">
    <property type="entry name" value="ATP-DEPENDENT TRANSLOCASE ABCB1-LIKE"/>
    <property type="match status" value="1"/>
</dbReference>
<dbReference type="Pfam" id="PF00005">
    <property type="entry name" value="ABC_tran"/>
    <property type="match status" value="1"/>
</dbReference>
<comment type="subcellular location">
    <subcellularLocation>
        <location evidence="1">Membrane</location>
        <topology evidence="1">Multi-pass membrane protein</topology>
    </subcellularLocation>
</comment>
<dbReference type="InterPro" id="IPR027417">
    <property type="entry name" value="P-loop_NTPase"/>
</dbReference>
<comment type="caution">
    <text evidence="12">The sequence shown here is derived from an EMBL/GenBank/DDBJ whole genome shotgun (WGS) entry which is preliminary data.</text>
</comment>
<dbReference type="GO" id="GO:0015421">
    <property type="term" value="F:ABC-type oligopeptide transporter activity"/>
    <property type="evidence" value="ECO:0007669"/>
    <property type="project" value="TreeGrafter"/>
</dbReference>
<accession>A0AAV8ZI50</accession>
<evidence type="ECO:0000259" key="10">
    <source>
        <dbReference type="PROSITE" id="PS50893"/>
    </source>
</evidence>
<evidence type="ECO:0000256" key="7">
    <source>
        <dbReference type="ARBA" id="ARBA00022989"/>
    </source>
</evidence>
<dbReference type="PROSITE" id="PS50929">
    <property type="entry name" value="ABC_TM1F"/>
    <property type="match status" value="2"/>
</dbReference>
<name>A0AAV8ZI50_9CUCU</name>
<evidence type="ECO:0000313" key="13">
    <source>
        <dbReference type="Proteomes" id="UP001162156"/>
    </source>
</evidence>
<feature type="domain" description="ABC transporter" evidence="10">
    <location>
        <begin position="278"/>
        <end position="514"/>
    </location>
</feature>
<evidence type="ECO:0000256" key="3">
    <source>
        <dbReference type="ARBA" id="ARBA00022448"/>
    </source>
</evidence>
<feature type="non-terminal residue" evidence="12">
    <location>
        <position position="1"/>
    </location>
</feature>
<dbReference type="InterPro" id="IPR011527">
    <property type="entry name" value="ABC1_TM_dom"/>
</dbReference>
<proteinExistence type="inferred from homology"/>
<keyword evidence="8 9" id="KW-0472">Membrane</keyword>
<keyword evidence="5" id="KW-0547">Nucleotide-binding</keyword>
<dbReference type="PROSITE" id="PS00211">
    <property type="entry name" value="ABC_TRANSPORTER_1"/>
    <property type="match status" value="1"/>
</dbReference>
<keyword evidence="6" id="KW-0067">ATP-binding</keyword>
<dbReference type="SUPFAM" id="SSF52540">
    <property type="entry name" value="P-loop containing nucleoside triphosphate hydrolases"/>
    <property type="match status" value="1"/>
</dbReference>
<dbReference type="InterPro" id="IPR017871">
    <property type="entry name" value="ABC_transporter-like_CS"/>
</dbReference>
<dbReference type="FunFam" id="3.40.50.300:FF:000205">
    <property type="entry name" value="ABC transporter B family member 4"/>
    <property type="match status" value="1"/>
</dbReference>
<feature type="transmembrane region" description="Helical" evidence="9">
    <location>
        <begin position="178"/>
        <end position="200"/>
    </location>
</feature>
<dbReference type="CDD" id="cd03249">
    <property type="entry name" value="ABC_MTABC3_MDL1_MDL2"/>
    <property type="match status" value="1"/>
</dbReference>
<evidence type="ECO:0000259" key="11">
    <source>
        <dbReference type="PROSITE" id="PS50929"/>
    </source>
</evidence>
<dbReference type="GO" id="GO:0016887">
    <property type="term" value="F:ATP hydrolysis activity"/>
    <property type="evidence" value="ECO:0007669"/>
    <property type="project" value="InterPro"/>
</dbReference>
<evidence type="ECO:0008006" key="14">
    <source>
        <dbReference type="Google" id="ProtNLM"/>
    </source>
</evidence>
<organism evidence="12 13">
    <name type="scientific">Rhamnusium bicolor</name>
    <dbReference type="NCBI Taxonomy" id="1586634"/>
    <lineage>
        <taxon>Eukaryota</taxon>
        <taxon>Metazoa</taxon>
        <taxon>Ecdysozoa</taxon>
        <taxon>Arthropoda</taxon>
        <taxon>Hexapoda</taxon>
        <taxon>Insecta</taxon>
        <taxon>Pterygota</taxon>
        <taxon>Neoptera</taxon>
        <taxon>Endopterygota</taxon>
        <taxon>Coleoptera</taxon>
        <taxon>Polyphaga</taxon>
        <taxon>Cucujiformia</taxon>
        <taxon>Chrysomeloidea</taxon>
        <taxon>Cerambycidae</taxon>
        <taxon>Lepturinae</taxon>
        <taxon>Rhagiini</taxon>
        <taxon>Rhamnusium</taxon>
    </lineage>
</organism>
<dbReference type="Proteomes" id="UP001162156">
    <property type="component" value="Unassembled WGS sequence"/>
</dbReference>
<evidence type="ECO:0000256" key="8">
    <source>
        <dbReference type="ARBA" id="ARBA00023136"/>
    </source>
</evidence>
<dbReference type="GO" id="GO:0005524">
    <property type="term" value="F:ATP binding"/>
    <property type="evidence" value="ECO:0007669"/>
    <property type="project" value="UniProtKB-KW"/>
</dbReference>
<dbReference type="AlphaFoldDB" id="A0AAV8ZI50"/>
<keyword evidence="13" id="KW-1185">Reference proteome</keyword>
<keyword evidence="3" id="KW-0813">Transport</keyword>
<feature type="domain" description="ABC transmembrane type-1" evidence="11">
    <location>
        <begin position="1"/>
        <end position="243"/>
    </location>
</feature>
<feature type="transmembrane region" description="Helical" evidence="9">
    <location>
        <begin position="32"/>
        <end position="59"/>
    </location>
</feature>
<evidence type="ECO:0000256" key="6">
    <source>
        <dbReference type="ARBA" id="ARBA00022840"/>
    </source>
</evidence>
<dbReference type="Pfam" id="PF00664">
    <property type="entry name" value="ABC_membrane"/>
    <property type="match status" value="2"/>
</dbReference>
<reference evidence="12" key="1">
    <citation type="journal article" date="2023" name="Insect Mol. Biol.">
        <title>Genome sequencing provides insights into the evolution of gene families encoding plant cell wall-degrading enzymes in longhorned beetles.</title>
        <authorList>
            <person name="Shin N.R."/>
            <person name="Okamura Y."/>
            <person name="Kirsch R."/>
            <person name="Pauchet Y."/>
        </authorList>
    </citation>
    <scope>NUCLEOTIDE SEQUENCE</scope>
    <source>
        <strain evidence="12">RBIC_L_NR</strain>
    </source>
</reference>
<keyword evidence="7 9" id="KW-1133">Transmembrane helix</keyword>
<dbReference type="SUPFAM" id="SSF90123">
    <property type="entry name" value="ABC transporter transmembrane region"/>
    <property type="match status" value="2"/>
</dbReference>
<feature type="transmembrane region" description="Helical" evidence="9">
    <location>
        <begin position="559"/>
        <end position="581"/>
    </location>
</feature>
<dbReference type="GO" id="GO:0090374">
    <property type="term" value="P:oligopeptide export from mitochondrion"/>
    <property type="evidence" value="ECO:0007669"/>
    <property type="project" value="TreeGrafter"/>
</dbReference>
<dbReference type="InterPro" id="IPR003439">
    <property type="entry name" value="ABC_transporter-like_ATP-bd"/>
</dbReference>
<dbReference type="PROSITE" id="PS50893">
    <property type="entry name" value="ABC_TRANSPORTER_2"/>
    <property type="match status" value="1"/>
</dbReference>
<dbReference type="InterPro" id="IPR039421">
    <property type="entry name" value="Type_1_exporter"/>
</dbReference>
<dbReference type="InterPro" id="IPR003593">
    <property type="entry name" value="AAA+_ATPase"/>
</dbReference>